<dbReference type="AlphaFoldDB" id="A0A072PHB3"/>
<dbReference type="OrthoDB" id="3880401at2759"/>
<dbReference type="EMBL" id="AMGV01000003">
    <property type="protein sequence ID" value="KEF59236.1"/>
    <property type="molecule type" value="Genomic_DNA"/>
</dbReference>
<keyword evidence="2" id="KW-1185">Reference proteome</keyword>
<dbReference type="HOGENOM" id="CLU_082183_0_0_1"/>
<reference evidence="1 2" key="1">
    <citation type="submission" date="2013-03" db="EMBL/GenBank/DDBJ databases">
        <title>The Genome Sequence of Exophiala aquamarina CBS 119918.</title>
        <authorList>
            <consortium name="The Broad Institute Genomics Platform"/>
            <person name="Cuomo C."/>
            <person name="de Hoog S."/>
            <person name="Gorbushina A."/>
            <person name="Walker B."/>
            <person name="Young S.K."/>
            <person name="Zeng Q."/>
            <person name="Gargeya S."/>
            <person name="Fitzgerald M."/>
            <person name="Haas B."/>
            <person name="Abouelleil A."/>
            <person name="Allen A.W."/>
            <person name="Alvarado L."/>
            <person name="Arachchi H.M."/>
            <person name="Berlin A.M."/>
            <person name="Chapman S.B."/>
            <person name="Gainer-Dewar J."/>
            <person name="Goldberg J."/>
            <person name="Griggs A."/>
            <person name="Gujja S."/>
            <person name="Hansen M."/>
            <person name="Howarth C."/>
            <person name="Imamovic A."/>
            <person name="Ireland A."/>
            <person name="Larimer J."/>
            <person name="McCowan C."/>
            <person name="Murphy C."/>
            <person name="Pearson M."/>
            <person name="Poon T.W."/>
            <person name="Priest M."/>
            <person name="Roberts A."/>
            <person name="Saif S."/>
            <person name="Shea T."/>
            <person name="Sisk P."/>
            <person name="Sykes S."/>
            <person name="Wortman J."/>
            <person name="Nusbaum C."/>
            <person name="Birren B."/>
        </authorList>
    </citation>
    <scope>NUCLEOTIDE SEQUENCE [LARGE SCALE GENOMIC DNA]</scope>
    <source>
        <strain evidence="1 2">CBS 119918</strain>
    </source>
</reference>
<protein>
    <submittedName>
        <fullName evidence="1">Uncharacterized protein</fullName>
    </submittedName>
</protein>
<dbReference type="RefSeq" id="XP_013261826.1">
    <property type="nucleotide sequence ID" value="XM_013406372.1"/>
</dbReference>
<gene>
    <name evidence="1" type="ORF">A1O9_04080</name>
</gene>
<comment type="caution">
    <text evidence="1">The sequence shown here is derived from an EMBL/GenBank/DDBJ whole genome shotgun (WGS) entry which is preliminary data.</text>
</comment>
<dbReference type="GeneID" id="25279013"/>
<proteinExistence type="predicted"/>
<dbReference type="VEuPathDB" id="FungiDB:A1O9_04080"/>
<dbReference type="Proteomes" id="UP000027920">
    <property type="component" value="Unassembled WGS sequence"/>
</dbReference>
<organism evidence="1 2">
    <name type="scientific">Exophiala aquamarina CBS 119918</name>
    <dbReference type="NCBI Taxonomy" id="1182545"/>
    <lineage>
        <taxon>Eukaryota</taxon>
        <taxon>Fungi</taxon>
        <taxon>Dikarya</taxon>
        <taxon>Ascomycota</taxon>
        <taxon>Pezizomycotina</taxon>
        <taxon>Eurotiomycetes</taxon>
        <taxon>Chaetothyriomycetidae</taxon>
        <taxon>Chaetothyriales</taxon>
        <taxon>Herpotrichiellaceae</taxon>
        <taxon>Exophiala</taxon>
    </lineage>
</organism>
<evidence type="ECO:0000313" key="1">
    <source>
        <dbReference type="EMBL" id="KEF59236.1"/>
    </source>
</evidence>
<evidence type="ECO:0000313" key="2">
    <source>
        <dbReference type="Proteomes" id="UP000027920"/>
    </source>
</evidence>
<accession>A0A072PHB3</accession>
<sequence>MASNGAPQIENLYHVIYTTSHLSSLEDVNDQVEKVRIGGTYTNLGAAKGAAHRTLFDAGYQKEWFVEYDTQQDQFVAHGIKRRAGLAVYAKAKDGTVFRVGIATTPNVHAFRDDEDHKIHKPLYHVVQTSVLYSEDDTGESRETNVEGSFLKYEDAREFASKVLLNEENGLTKDSFAKYEEAGPNETDCGYGENVLVHAVGQNGENILVMVLRGQELESVRLAEASLRIRSFN</sequence>
<name>A0A072PHB3_9EURO</name>